<protein>
    <recommendedName>
        <fullName evidence="1">VOC domain-containing protein</fullName>
    </recommendedName>
</protein>
<name>A0A1E5GDT7_9ENTE</name>
<dbReference type="Pfam" id="PF00903">
    <property type="entry name" value="Glyoxalase"/>
    <property type="match status" value="1"/>
</dbReference>
<dbReference type="PANTHER" id="PTHR36437:SF2">
    <property type="entry name" value="GLYOXALASE_BLEOMYCIN RESISTANCE PROTEIN_DIOXYGENASE"/>
    <property type="match status" value="1"/>
</dbReference>
<proteinExistence type="predicted"/>
<dbReference type="Proteomes" id="UP000094068">
    <property type="component" value="Unassembled WGS sequence"/>
</dbReference>
<dbReference type="InterPro" id="IPR029068">
    <property type="entry name" value="Glyas_Bleomycin-R_OHBP_Dase"/>
</dbReference>
<reference evidence="3" key="1">
    <citation type="submission" date="2016-09" db="EMBL/GenBank/DDBJ databases">
        <authorList>
            <person name="Gulvik C.A."/>
        </authorList>
    </citation>
    <scope>NUCLEOTIDE SEQUENCE [LARGE SCALE GENOMIC DNA]</scope>
    <source>
        <strain evidence="3">DSM 23328</strain>
    </source>
</reference>
<comment type="caution">
    <text evidence="2">The sequence shown here is derived from an EMBL/GenBank/DDBJ whole genome shotgun (WGS) entry which is preliminary data.</text>
</comment>
<evidence type="ECO:0000313" key="2">
    <source>
        <dbReference type="EMBL" id="OEG10849.1"/>
    </source>
</evidence>
<dbReference type="InterPro" id="IPR004360">
    <property type="entry name" value="Glyas_Fos-R_dOase_dom"/>
</dbReference>
<dbReference type="RefSeq" id="WP_069646603.1">
    <property type="nucleotide sequence ID" value="NZ_MIJZ01000014.1"/>
</dbReference>
<sequence length="139" mass="15957">MKQSIVHIALVVDDYDEAIAFYTQKLSFTLIEDTYQPVQDKRWVVVSPPNSKGTTILLAKASKPIQRDFIGNQAGGRVFLFLGTDDFYRDYNNMIANGIEFVREPKEADYGVVAVFKDLYGNLWDLVQFDEQHPMSERI</sequence>
<dbReference type="AlphaFoldDB" id="A0A1E5GDT7"/>
<dbReference type="PROSITE" id="PS51819">
    <property type="entry name" value="VOC"/>
    <property type="match status" value="1"/>
</dbReference>
<dbReference type="Gene3D" id="3.10.180.10">
    <property type="entry name" value="2,3-Dihydroxybiphenyl 1,2-Dioxygenase, domain 1"/>
    <property type="match status" value="1"/>
</dbReference>
<keyword evidence="3" id="KW-1185">Reference proteome</keyword>
<dbReference type="SUPFAM" id="SSF54593">
    <property type="entry name" value="Glyoxalase/Bleomycin resistance protein/Dihydroxybiphenyl dioxygenase"/>
    <property type="match status" value="1"/>
</dbReference>
<dbReference type="EMBL" id="MIJZ01000014">
    <property type="protein sequence ID" value="OEG10849.1"/>
    <property type="molecule type" value="Genomic_DNA"/>
</dbReference>
<evidence type="ECO:0000259" key="1">
    <source>
        <dbReference type="PROSITE" id="PS51819"/>
    </source>
</evidence>
<evidence type="ECO:0000313" key="3">
    <source>
        <dbReference type="Proteomes" id="UP000094068"/>
    </source>
</evidence>
<accession>A0A1E5GDT7</accession>
<gene>
    <name evidence="2" type="ORF">BCR21_11190</name>
</gene>
<organism evidence="2 3">
    <name type="scientific">Enterococcus ureasiticus</name>
    <dbReference type="NCBI Taxonomy" id="903984"/>
    <lineage>
        <taxon>Bacteria</taxon>
        <taxon>Bacillati</taxon>
        <taxon>Bacillota</taxon>
        <taxon>Bacilli</taxon>
        <taxon>Lactobacillales</taxon>
        <taxon>Enterococcaceae</taxon>
        <taxon>Enterococcus</taxon>
    </lineage>
</organism>
<dbReference type="PANTHER" id="PTHR36437">
    <property type="entry name" value="GLYOXALASE/BLEOMYCIN RESISTANCE PROTEIN/DIOXYGENASE"/>
    <property type="match status" value="1"/>
</dbReference>
<dbReference type="CDD" id="cd07263">
    <property type="entry name" value="VOC_like"/>
    <property type="match status" value="1"/>
</dbReference>
<dbReference type="STRING" id="903984.BCR21_11190"/>
<dbReference type="InterPro" id="IPR037523">
    <property type="entry name" value="VOC_core"/>
</dbReference>
<feature type="domain" description="VOC" evidence="1">
    <location>
        <begin position="4"/>
        <end position="129"/>
    </location>
</feature>
<dbReference type="OrthoDB" id="9794917at2"/>